<organism evidence="2 3">
    <name type="scientific">Nesidiocoris tenuis</name>
    <dbReference type="NCBI Taxonomy" id="355587"/>
    <lineage>
        <taxon>Eukaryota</taxon>
        <taxon>Metazoa</taxon>
        <taxon>Ecdysozoa</taxon>
        <taxon>Arthropoda</taxon>
        <taxon>Hexapoda</taxon>
        <taxon>Insecta</taxon>
        <taxon>Pterygota</taxon>
        <taxon>Neoptera</taxon>
        <taxon>Paraneoptera</taxon>
        <taxon>Hemiptera</taxon>
        <taxon>Heteroptera</taxon>
        <taxon>Panheteroptera</taxon>
        <taxon>Cimicomorpha</taxon>
        <taxon>Miridae</taxon>
        <taxon>Dicyphina</taxon>
        <taxon>Nesidiocoris</taxon>
    </lineage>
</organism>
<proteinExistence type="predicted"/>
<reference evidence="2 3" key="1">
    <citation type="submission" date="2020-02" db="EMBL/GenBank/DDBJ databases">
        <authorList>
            <person name="Ferguson B K."/>
        </authorList>
    </citation>
    <scope>NUCLEOTIDE SEQUENCE [LARGE SCALE GENOMIC DNA]</scope>
</reference>
<evidence type="ECO:0000256" key="1">
    <source>
        <dbReference type="SAM" id="MobiDB-lite"/>
    </source>
</evidence>
<evidence type="ECO:0000313" key="3">
    <source>
        <dbReference type="Proteomes" id="UP000479000"/>
    </source>
</evidence>
<name>A0A6H5G738_9HEMI</name>
<dbReference type="EMBL" id="CADCXU010007239">
    <property type="protein sequence ID" value="CAA9998580.1"/>
    <property type="molecule type" value="Genomic_DNA"/>
</dbReference>
<accession>A0A6H5G738</accession>
<sequence>MYMKSVVPIIFPQFSDHHQFSVNHYLKRHLRLSPPVPNVYYFQVEKAVNFPTRAEATTTMQAAKAKAKPATTKTRNGRKRATRKEPAGSRGGRERPSRTNSW</sequence>
<evidence type="ECO:0000313" key="2">
    <source>
        <dbReference type="EMBL" id="CAA9998580.1"/>
    </source>
</evidence>
<protein>
    <submittedName>
        <fullName evidence="2">Uncharacterized protein</fullName>
    </submittedName>
</protein>
<keyword evidence="3" id="KW-1185">Reference proteome</keyword>
<gene>
    <name evidence="2" type="ORF">NTEN_LOCUS4863</name>
</gene>
<dbReference type="AlphaFoldDB" id="A0A6H5G738"/>
<feature type="compositionally biased region" description="Low complexity" evidence="1">
    <location>
        <begin position="59"/>
        <end position="74"/>
    </location>
</feature>
<feature type="region of interest" description="Disordered" evidence="1">
    <location>
        <begin position="59"/>
        <end position="102"/>
    </location>
</feature>
<dbReference type="Proteomes" id="UP000479000">
    <property type="component" value="Unassembled WGS sequence"/>
</dbReference>
<feature type="compositionally biased region" description="Basic and acidic residues" evidence="1">
    <location>
        <begin position="83"/>
        <end position="102"/>
    </location>
</feature>